<dbReference type="InterPro" id="IPR000391">
    <property type="entry name" value="Rng_hydr_dOase-bsu"/>
</dbReference>
<evidence type="ECO:0000313" key="4">
    <source>
        <dbReference type="Proteomes" id="UP000562045"/>
    </source>
</evidence>
<dbReference type="Proteomes" id="UP000562045">
    <property type="component" value="Unassembled WGS sequence"/>
</dbReference>
<evidence type="ECO:0000256" key="1">
    <source>
        <dbReference type="ARBA" id="ARBA00009570"/>
    </source>
</evidence>
<dbReference type="InterPro" id="IPR032710">
    <property type="entry name" value="NTF2-like_dom_sf"/>
</dbReference>
<keyword evidence="2" id="KW-0560">Oxidoreductase</keyword>
<dbReference type="GO" id="GO:0019380">
    <property type="term" value="P:3-phenylpropionate catabolic process"/>
    <property type="evidence" value="ECO:0007669"/>
    <property type="project" value="TreeGrafter"/>
</dbReference>
<keyword evidence="3" id="KW-0223">Dioxygenase</keyword>
<dbReference type="EMBL" id="JACBZM010000002">
    <property type="protein sequence ID" value="NYI47781.1"/>
    <property type="molecule type" value="Genomic_DNA"/>
</dbReference>
<dbReference type="Pfam" id="PF00866">
    <property type="entry name" value="Ring_hydroxyl_B"/>
    <property type="match status" value="1"/>
</dbReference>
<accession>A0A7Y9ZMV4</accession>
<organism evidence="3 4">
    <name type="scientific">Nocardioides aromaticivorans</name>
    <dbReference type="NCBI Taxonomy" id="200618"/>
    <lineage>
        <taxon>Bacteria</taxon>
        <taxon>Bacillati</taxon>
        <taxon>Actinomycetota</taxon>
        <taxon>Actinomycetes</taxon>
        <taxon>Propionibacteriales</taxon>
        <taxon>Nocardioidaceae</taxon>
        <taxon>Nocardioides</taxon>
    </lineage>
</organism>
<dbReference type="SUPFAM" id="SSF54427">
    <property type="entry name" value="NTF2-like"/>
    <property type="match status" value="1"/>
</dbReference>
<protein>
    <submittedName>
        <fullName evidence="3">3-phenylpropionate/cinnamic acid dioxygenase small subunit</fullName>
    </submittedName>
</protein>
<dbReference type="NCBIfam" id="NF007479">
    <property type="entry name" value="PRK10069.1"/>
    <property type="match status" value="1"/>
</dbReference>
<reference evidence="3 4" key="1">
    <citation type="submission" date="2020-07" db="EMBL/GenBank/DDBJ databases">
        <title>Sequencing the genomes of 1000 actinobacteria strains.</title>
        <authorList>
            <person name="Klenk H.-P."/>
        </authorList>
    </citation>
    <scope>NUCLEOTIDE SEQUENCE [LARGE SCALE GENOMIC DNA]</scope>
    <source>
        <strain evidence="3 4">DSM 15131</strain>
    </source>
</reference>
<dbReference type="GO" id="GO:0051213">
    <property type="term" value="F:dioxygenase activity"/>
    <property type="evidence" value="ECO:0007669"/>
    <property type="project" value="UniProtKB-KW"/>
</dbReference>
<comment type="similarity">
    <text evidence="1">Belongs to the bacterial ring-hydroxylating dioxygenase beta subunit family.</text>
</comment>
<dbReference type="PANTHER" id="PTHR41534">
    <property type="entry name" value="BLR3401 PROTEIN"/>
    <property type="match status" value="1"/>
</dbReference>
<evidence type="ECO:0000313" key="3">
    <source>
        <dbReference type="EMBL" id="NYI47781.1"/>
    </source>
</evidence>
<dbReference type="PANTHER" id="PTHR41534:SF2">
    <property type="entry name" value="3-PHENYLPROPIONATE_CINNAMIC ACID DIOXYGENASE SUBUNIT BETA"/>
    <property type="match status" value="1"/>
</dbReference>
<evidence type="ECO:0000256" key="2">
    <source>
        <dbReference type="ARBA" id="ARBA00023002"/>
    </source>
</evidence>
<dbReference type="CDD" id="cd00667">
    <property type="entry name" value="ring_hydroxylating_dioxygenases_beta"/>
    <property type="match status" value="1"/>
</dbReference>
<proteinExistence type="inferred from homology"/>
<name>A0A7Y9ZMV4_9ACTN</name>
<dbReference type="Gene3D" id="3.10.450.50">
    <property type="match status" value="1"/>
</dbReference>
<dbReference type="RefSeq" id="WP_179652679.1">
    <property type="nucleotide sequence ID" value="NZ_JACBZM010000002.1"/>
</dbReference>
<sequence length="179" mass="21075">MSVLENTNTEVIDVARAVEKFYYKEARLLDDRLFTEWLTLWADDAHLWAPLRYNLSRREQQFEYSGEDDFGYFDDDKPNLEKRVRGLETGQAWAEDPPTRTRRLITNVEVEPDDSGVGDYRARSHFLVYRNRMEADVDLHAGCRRDILRRTATDGLLIARREVILDNNVLLSRNLSIFF</sequence>
<comment type="caution">
    <text evidence="3">The sequence shown here is derived from an EMBL/GenBank/DDBJ whole genome shotgun (WGS) entry which is preliminary data.</text>
</comment>
<gene>
    <name evidence="3" type="ORF">BJ993_004927</name>
</gene>
<dbReference type="AlphaFoldDB" id="A0A7Y9ZMV4"/>